<feature type="region of interest" description="Disordered" evidence="1">
    <location>
        <begin position="1"/>
        <end position="36"/>
    </location>
</feature>
<name>A0A7I5ECK9_HAECO</name>
<sequence length="164" mass="18842">MPESERARTPEPDDTSESSTTEKANPQPETSKLLSSIDRKITQVQVSTRIAPIEIKPTPCMCVHLLFQLLLLTEPRRAIVEVKKKYNIEPGIVWDNAQHDTRRSKSSNSPLYVSEMVHQRMILKTKSRLEELLGEKHNEVEHVIDAQDGVELKIEQRIHDLNEQ</sequence>
<reference evidence="3" key="1">
    <citation type="submission" date="2020-12" db="UniProtKB">
        <authorList>
            <consortium name="WormBaseParasite"/>
        </authorList>
    </citation>
    <scope>IDENTIFICATION</scope>
    <source>
        <strain evidence="3">MHco3</strain>
    </source>
</reference>
<dbReference type="WBParaSite" id="HCON_00146670-00001">
    <property type="protein sequence ID" value="HCON_00146670-00001"/>
    <property type="gene ID" value="HCON_00146670"/>
</dbReference>
<keyword evidence="2" id="KW-1185">Reference proteome</keyword>
<dbReference type="Proteomes" id="UP000025227">
    <property type="component" value="Unplaced"/>
</dbReference>
<proteinExistence type="predicted"/>
<organism evidence="2 3">
    <name type="scientific">Haemonchus contortus</name>
    <name type="common">Barber pole worm</name>
    <dbReference type="NCBI Taxonomy" id="6289"/>
    <lineage>
        <taxon>Eukaryota</taxon>
        <taxon>Metazoa</taxon>
        <taxon>Ecdysozoa</taxon>
        <taxon>Nematoda</taxon>
        <taxon>Chromadorea</taxon>
        <taxon>Rhabditida</taxon>
        <taxon>Rhabditina</taxon>
        <taxon>Rhabditomorpha</taxon>
        <taxon>Strongyloidea</taxon>
        <taxon>Trichostrongylidae</taxon>
        <taxon>Haemonchus</taxon>
    </lineage>
</organism>
<evidence type="ECO:0000256" key="1">
    <source>
        <dbReference type="SAM" id="MobiDB-lite"/>
    </source>
</evidence>
<accession>A0A7I5ECK9</accession>
<feature type="compositionally biased region" description="Polar residues" evidence="1">
    <location>
        <begin position="17"/>
        <end position="34"/>
    </location>
</feature>
<evidence type="ECO:0000313" key="3">
    <source>
        <dbReference type="WBParaSite" id="HCON_00146670-00001"/>
    </source>
</evidence>
<evidence type="ECO:0000313" key="2">
    <source>
        <dbReference type="Proteomes" id="UP000025227"/>
    </source>
</evidence>
<dbReference type="AlphaFoldDB" id="A0A7I5ECK9"/>
<feature type="compositionally biased region" description="Basic and acidic residues" evidence="1">
    <location>
        <begin position="1"/>
        <end position="11"/>
    </location>
</feature>
<protein>
    <submittedName>
        <fullName evidence="3">Ty3-gypsy retrotransposon protein</fullName>
    </submittedName>
</protein>